<proteinExistence type="predicted"/>
<evidence type="ECO:0000256" key="3">
    <source>
        <dbReference type="SAM" id="SignalP"/>
    </source>
</evidence>
<feature type="chain" id="PRO_5029565245" evidence="3">
    <location>
        <begin position="19"/>
        <end position="362"/>
    </location>
</feature>
<gene>
    <name evidence="4" type="ORF">FOZ61_009616</name>
</gene>
<feature type="region of interest" description="Disordered" evidence="1">
    <location>
        <begin position="143"/>
        <end position="173"/>
    </location>
</feature>
<evidence type="ECO:0000256" key="2">
    <source>
        <dbReference type="SAM" id="Phobius"/>
    </source>
</evidence>
<sequence>MIRPFYLIVVLSARVVAGVSTSSESPDARALMEDFAAAFRNAVKEVNKASSLTRNGTITDLVDEIGDLLVMLESLANKTLTNWAKDIDEETTTLYTGLEDLVKTVENVTIPQPMHEVEEYIEEQLLPNPKGPTVPMPPKVTLTTARPATSKPNSTQASNETKSSAGIGNQTNTHQDHIKIPFLPNDIFERPRVGGKGSPLFDDSRPRRTIQPLPIVELLILLSAFCLAMVGGHFCIKARATADRNVGYISRLPRSGGGTLECEANPTVDRFLAVFAYRRFVQYGQGAKLEIRRVGADGVPEVNRVFDIESLVKREGYVDQDDRAKLEDFLHTNNALEAMFITKEVNWPDFQKIKDKIVSKLR</sequence>
<keyword evidence="2" id="KW-0812">Transmembrane</keyword>
<protein>
    <submittedName>
        <fullName evidence="4">Uncharacterized protein</fullName>
    </submittedName>
</protein>
<accession>A0A7J6L116</accession>
<evidence type="ECO:0000313" key="5">
    <source>
        <dbReference type="Proteomes" id="UP000570595"/>
    </source>
</evidence>
<keyword evidence="3" id="KW-0732">Signal</keyword>
<evidence type="ECO:0000313" key="4">
    <source>
        <dbReference type="EMBL" id="KAF4652539.1"/>
    </source>
</evidence>
<reference evidence="4 5" key="1">
    <citation type="submission" date="2020-04" db="EMBL/GenBank/DDBJ databases">
        <title>Perkinsus olseni comparative genomics.</title>
        <authorList>
            <person name="Bogema D.R."/>
        </authorList>
    </citation>
    <scope>NUCLEOTIDE SEQUENCE [LARGE SCALE GENOMIC DNA]</scope>
    <source>
        <strain evidence="4">ATCC PRA-179</strain>
    </source>
</reference>
<feature type="signal peptide" evidence="3">
    <location>
        <begin position="1"/>
        <end position="18"/>
    </location>
</feature>
<name>A0A7J6L116_PEROL</name>
<comment type="caution">
    <text evidence="4">The sequence shown here is derived from an EMBL/GenBank/DDBJ whole genome shotgun (WGS) entry which is preliminary data.</text>
</comment>
<evidence type="ECO:0000256" key="1">
    <source>
        <dbReference type="SAM" id="MobiDB-lite"/>
    </source>
</evidence>
<dbReference type="Proteomes" id="UP000570595">
    <property type="component" value="Unassembled WGS sequence"/>
</dbReference>
<dbReference type="OrthoDB" id="426387at2759"/>
<keyword evidence="2" id="KW-0472">Membrane</keyword>
<keyword evidence="2" id="KW-1133">Transmembrane helix</keyword>
<feature type="transmembrane region" description="Helical" evidence="2">
    <location>
        <begin position="215"/>
        <end position="236"/>
    </location>
</feature>
<organism evidence="4 5">
    <name type="scientific">Perkinsus olseni</name>
    <name type="common">Perkinsus atlanticus</name>
    <dbReference type="NCBI Taxonomy" id="32597"/>
    <lineage>
        <taxon>Eukaryota</taxon>
        <taxon>Sar</taxon>
        <taxon>Alveolata</taxon>
        <taxon>Perkinsozoa</taxon>
        <taxon>Perkinsea</taxon>
        <taxon>Perkinsida</taxon>
        <taxon>Perkinsidae</taxon>
        <taxon>Perkinsus</taxon>
    </lineage>
</organism>
<dbReference type="AlphaFoldDB" id="A0A7J6L116"/>
<dbReference type="EMBL" id="JABAHT010000712">
    <property type="protein sequence ID" value="KAF4652539.1"/>
    <property type="molecule type" value="Genomic_DNA"/>
</dbReference>